<dbReference type="PRINTS" id="PR00405">
    <property type="entry name" value="REVINTRACTNG"/>
</dbReference>
<keyword evidence="1" id="KW-0862">Zinc</keyword>
<feature type="compositionally biased region" description="Low complexity" evidence="2">
    <location>
        <begin position="228"/>
        <end position="239"/>
    </location>
</feature>
<dbReference type="InterPro" id="IPR044820">
    <property type="entry name" value="AGD14-like"/>
</dbReference>
<organism evidence="4 5">
    <name type="scientific">Sphagnum jensenii</name>
    <dbReference type="NCBI Taxonomy" id="128206"/>
    <lineage>
        <taxon>Eukaryota</taxon>
        <taxon>Viridiplantae</taxon>
        <taxon>Streptophyta</taxon>
        <taxon>Embryophyta</taxon>
        <taxon>Bryophyta</taxon>
        <taxon>Sphagnophytina</taxon>
        <taxon>Sphagnopsida</taxon>
        <taxon>Sphagnales</taxon>
        <taxon>Sphagnaceae</taxon>
        <taxon>Sphagnum</taxon>
    </lineage>
</organism>
<accession>A0ABP0W180</accession>
<dbReference type="InterPro" id="IPR037278">
    <property type="entry name" value="ARFGAP/RecO"/>
</dbReference>
<dbReference type="PROSITE" id="PS50115">
    <property type="entry name" value="ARFGAP"/>
    <property type="match status" value="1"/>
</dbReference>
<name>A0ABP0W180_9BRYO</name>
<evidence type="ECO:0000313" key="5">
    <source>
        <dbReference type="Proteomes" id="UP001497444"/>
    </source>
</evidence>
<dbReference type="CDD" id="cd08838">
    <property type="entry name" value="ArfGap_AGFG"/>
    <property type="match status" value="1"/>
</dbReference>
<dbReference type="Proteomes" id="UP001497444">
    <property type="component" value="Chromosome 13"/>
</dbReference>
<feature type="compositionally biased region" description="Basic and acidic residues" evidence="2">
    <location>
        <begin position="174"/>
        <end position="183"/>
    </location>
</feature>
<reference evidence="4" key="1">
    <citation type="submission" date="2024-02" db="EMBL/GenBank/DDBJ databases">
        <authorList>
            <consortium name="ELIXIR-Norway"/>
            <consortium name="Elixir Norway"/>
        </authorList>
    </citation>
    <scope>NUCLEOTIDE SEQUENCE</scope>
</reference>
<protein>
    <recommendedName>
        <fullName evidence="3">Arf-GAP domain-containing protein</fullName>
    </recommendedName>
</protein>
<sequence length="589" mass="64112">MGSRVKEDERHEMILRKLVKNGENRKCINCGSLGPQYACTNFSTFVCTQCSGVHREFSHRIKSISMAKFTAGEVQALQAGGNEHARELYFKDWDPVRNPLPDNSNPDKLRTFIKAVYVERRYTGERPQYSKGRQGGREDGLNSWQPESWADQMADVHRPYGNSADNRRNNQRARKSDVERSQFDLKCSPLRSEKDHQIGRRSYDECESRHEEKAANEVNRDWRRPESSRSSSHEGTSPPIHSVKDILGEDPPSLHVDQPQSNGHAKTPSLPLTSPVGLHKDGQSNSPGLLGSGEVPVDAAPQLKRVDSTSLIDFSGDTEPAAATKPISDPFAPTSVIDPFAPAGASKSIPDPFSVGVQGGSVQPGSTGWATFDVPDNGPKQWDRSTLWGDSNSGAAGNTWATFQGPEARSAAAPAQAPPIPQPSLFAMPSAPQLHTQNVPQLPMNSPGLFNIAPSSATRVHRDIPQEFFAPAYPQSSVLNMQGQPQANTQPPRTRNPFESDSAPVSLLNLNALYEALPPQGMPLNRAPPQWGQPIPQFPPNAIQGGFGYGNYATPTMVMPTVGPRGFSTGAVYGGPQFFSQTAGSNPFH</sequence>
<evidence type="ECO:0000256" key="1">
    <source>
        <dbReference type="PROSITE-ProRule" id="PRU00288"/>
    </source>
</evidence>
<feature type="domain" description="Arf-GAP" evidence="3">
    <location>
        <begin position="12"/>
        <end position="130"/>
    </location>
</feature>
<proteinExistence type="predicted"/>
<evidence type="ECO:0000256" key="2">
    <source>
        <dbReference type="SAM" id="MobiDB-lite"/>
    </source>
</evidence>
<dbReference type="Pfam" id="PF01412">
    <property type="entry name" value="ArfGap"/>
    <property type="match status" value="1"/>
</dbReference>
<dbReference type="PANTHER" id="PTHR46085:SF3">
    <property type="entry name" value="ARF GTPASE ACTIVATING PROTEIN"/>
    <property type="match status" value="1"/>
</dbReference>
<dbReference type="Gene3D" id="1.10.220.150">
    <property type="entry name" value="Arf GTPase activating protein"/>
    <property type="match status" value="1"/>
</dbReference>
<keyword evidence="5" id="KW-1185">Reference proteome</keyword>
<feature type="region of interest" description="Disordered" evidence="2">
    <location>
        <begin position="157"/>
        <end position="295"/>
    </location>
</feature>
<dbReference type="EMBL" id="OZ020108">
    <property type="protein sequence ID" value="CAK9260529.1"/>
    <property type="molecule type" value="Genomic_DNA"/>
</dbReference>
<evidence type="ECO:0000313" key="4">
    <source>
        <dbReference type="EMBL" id="CAK9260529.1"/>
    </source>
</evidence>
<dbReference type="PANTHER" id="PTHR46085">
    <property type="entry name" value="ARFGAP/RECO-RELATED"/>
    <property type="match status" value="1"/>
</dbReference>
<gene>
    <name evidence="4" type="ORF">CSSPJE1EN1_LOCUS6007</name>
</gene>
<dbReference type="SMART" id="SM00105">
    <property type="entry name" value="ArfGap"/>
    <property type="match status" value="1"/>
</dbReference>
<feature type="compositionally biased region" description="Basic and acidic residues" evidence="2">
    <location>
        <begin position="191"/>
        <end position="227"/>
    </location>
</feature>
<evidence type="ECO:0000259" key="3">
    <source>
        <dbReference type="PROSITE" id="PS50115"/>
    </source>
</evidence>
<dbReference type="InterPro" id="IPR038508">
    <property type="entry name" value="ArfGAP_dom_sf"/>
</dbReference>
<keyword evidence="1" id="KW-0479">Metal-binding</keyword>
<dbReference type="SUPFAM" id="SSF57863">
    <property type="entry name" value="ArfGap/RecO-like zinc finger"/>
    <property type="match status" value="1"/>
</dbReference>
<dbReference type="InterPro" id="IPR001164">
    <property type="entry name" value="ArfGAP_dom"/>
</dbReference>
<keyword evidence="1" id="KW-0863">Zinc-finger</keyword>